<keyword evidence="3" id="KW-1005">Bacterial flagellum biogenesis</keyword>
<evidence type="ECO:0000259" key="5">
    <source>
        <dbReference type="Pfam" id="PF02120"/>
    </source>
</evidence>
<dbReference type="GO" id="GO:0009424">
    <property type="term" value="C:bacterial-type flagellum hook"/>
    <property type="evidence" value="ECO:0007669"/>
    <property type="project" value="InterPro"/>
</dbReference>
<accession>A0A2R4D8Q1</accession>
<dbReference type="RefSeq" id="WP_080193456.1">
    <property type="nucleotide sequence ID" value="NZ_CP028196.1"/>
</dbReference>
<dbReference type="InterPro" id="IPR021136">
    <property type="entry name" value="Flagellar_hook_control-like_C"/>
</dbReference>
<organism evidence="6">
    <name type="scientific">Salmonella enterica subsp. enterica serovar Concord</name>
    <dbReference type="NCBI Taxonomy" id="483687"/>
    <lineage>
        <taxon>Bacteria</taxon>
        <taxon>Pseudomonadati</taxon>
        <taxon>Pseudomonadota</taxon>
        <taxon>Gammaproteobacteria</taxon>
        <taxon>Enterobacterales</taxon>
        <taxon>Enterobacteriaceae</taxon>
        <taxon>Salmonella</taxon>
    </lineage>
</organism>
<evidence type="ECO:0000256" key="4">
    <source>
        <dbReference type="SAM" id="MobiDB-lite"/>
    </source>
</evidence>
<evidence type="ECO:0000256" key="2">
    <source>
        <dbReference type="ARBA" id="ARBA00009149"/>
    </source>
</evidence>
<comment type="caution">
    <text evidence="6">The sequence shown here is derived from an EMBL/GenBank/DDBJ whole genome shotgun (WGS) entry which is preliminary data.</text>
</comment>
<dbReference type="CDD" id="cd17470">
    <property type="entry name" value="T3SS_Flik_C"/>
    <property type="match status" value="1"/>
</dbReference>
<dbReference type="NCBIfam" id="NF007514">
    <property type="entry name" value="PRK10118.1"/>
    <property type="match status" value="1"/>
</dbReference>
<keyword evidence="6" id="KW-0969">Cilium</keyword>
<evidence type="ECO:0000256" key="1">
    <source>
        <dbReference type="ARBA" id="ARBA00003944"/>
    </source>
</evidence>
<feature type="region of interest" description="Disordered" evidence="4">
    <location>
        <begin position="173"/>
        <end position="208"/>
    </location>
</feature>
<reference evidence="6" key="2">
    <citation type="submission" date="2018-07" db="EMBL/GenBank/DDBJ databases">
        <authorList>
            <consortium name="NCBI Pathogen Detection Project"/>
        </authorList>
    </citation>
    <scope>NUCLEOTIDE SEQUENCE</scope>
    <source>
        <strain evidence="6">BCW_2665</strain>
    </source>
</reference>
<dbReference type="PANTHER" id="PTHR37533:SF2">
    <property type="entry name" value="FLAGELLAR HOOK-LENGTH CONTROL PROTEIN"/>
    <property type="match status" value="1"/>
</dbReference>
<dbReference type="PANTHER" id="PTHR37533">
    <property type="entry name" value="FLAGELLAR HOOK-LENGTH CONTROL PROTEIN"/>
    <property type="match status" value="1"/>
</dbReference>
<protein>
    <submittedName>
        <fullName evidence="6">Flagellar hook length control protein FliK</fullName>
    </submittedName>
</protein>
<dbReference type="PRINTS" id="PR01007">
    <property type="entry name" value="FLGHOOKFLIK"/>
</dbReference>
<name>A0A2R4D8Q1_SALET</name>
<dbReference type="Pfam" id="PF02120">
    <property type="entry name" value="Flg_hook"/>
    <property type="match status" value="1"/>
</dbReference>
<dbReference type="InterPro" id="IPR052563">
    <property type="entry name" value="FliK"/>
</dbReference>
<dbReference type="GO" id="GO:0044780">
    <property type="term" value="P:bacterial-type flagellum assembly"/>
    <property type="evidence" value="ECO:0007669"/>
    <property type="project" value="InterPro"/>
</dbReference>
<feature type="domain" description="Flagellar hook-length control protein-like C-terminal" evidence="5">
    <location>
        <begin position="281"/>
        <end position="363"/>
    </location>
</feature>
<gene>
    <name evidence="6" type="primary">fliK</name>
    <name evidence="6" type="ORF">G4174_001774</name>
</gene>
<dbReference type="EMBL" id="DAATGM010000007">
    <property type="protein sequence ID" value="HAE8241006.1"/>
    <property type="molecule type" value="Genomic_DNA"/>
</dbReference>
<sequence>MITLPQLITTDTDMTAGLTSGKTTGSAEDFLALLAGALGADGAQGKDARITLADLQAAGGKLSKELLTQHGEPGQAVKLADLLAQKANATDETLTNLTQAQHLLSTLTPSLKTSALAALSKTAQHDEKTPALSDEDLASLSALFAMLPGQPVATPVAGETPAENHIALPSLLRGDMPSAPQEETHTLSFSEHEKGKTEASLARASDDRAMGPALTPLVVAAAATSAKVEVEVDSPSAPVTHGAAIPTLSSATAQPQPLPVASAPVLSAPLGSHEWQQTFSQQVMLFTRQGQQSAQLRLHPEELGQVHISLKLDDNQAQLQMVSPHSHVRAALEAALPMLRTQLAESGIQLGQSSISSESFAGQQQSSSQQQSARAQHTDAFGAEDDIALAAPASLQAAARGNGAVDIFA</sequence>
<proteinExistence type="inferred from homology"/>
<feature type="compositionally biased region" description="Low complexity" evidence="4">
    <location>
        <begin position="354"/>
        <end position="375"/>
    </location>
</feature>
<keyword evidence="6" id="KW-0966">Cell projection</keyword>
<comment type="function">
    <text evidence="1">Controls the length of the flagellar hook.</text>
</comment>
<feature type="compositionally biased region" description="Basic and acidic residues" evidence="4">
    <location>
        <begin position="182"/>
        <end position="197"/>
    </location>
</feature>
<comment type="similarity">
    <text evidence="2">Belongs to the FliK family.</text>
</comment>
<evidence type="ECO:0000256" key="3">
    <source>
        <dbReference type="ARBA" id="ARBA00022795"/>
    </source>
</evidence>
<dbReference type="Gene3D" id="3.30.750.140">
    <property type="match status" value="1"/>
</dbReference>
<evidence type="ECO:0000313" key="6">
    <source>
        <dbReference type="EMBL" id="HAE8241006.1"/>
    </source>
</evidence>
<reference evidence="6" key="1">
    <citation type="journal article" date="2018" name="Genome Biol.">
        <title>SKESA: strategic k-mer extension for scrupulous assemblies.</title>
        <authorList>
            <person name="Souvorov A."/>
            <person name="Agarwala R."/>
            <person name="Lipman D.J."/>
        </authorList>
    </citation>
    <scope>NUCLEOTIDE SEQUENCE</scope>
    <source>
        <strain evidence="6">BCW_2665</strain>
    </source>
</reference>
<dbReference type="InterPro" id="IPR001635">
    <property type="entry name" value="Flag_hook_Flik"/>
</dbReference>
<dbReference type="AlphaFoldDB" id="A0A2R4D8Q1"/>
<feature type="region of interest" description="Disordered" evidence="4">
    <location>
        <begin position="354"/>
        <end position="378"/>
    </location>
</feature>
<dbReference type="InterPro" id="IPR038610">
    <property type="entry name" value="FliK-like_C_sf"/>
</dbReference>
<keyword evidence="6" id="KW-0282">Flagellum</keyword>